<keyword evidence="3 5" id="KW-1133">Transmembrane helix</keyword>
<evidence type="ECO:0000256" key="4">
    <source>
        <dbReference type="ARBA" id="ARBA00023136"/>
    </source>
</evidence>
<sequence length="104" mass="11261">MTTCTMPVAKILNIWDRTVGFTLMMTIAMIGLIVMASCNDIATYCAARVFYSVGFTGVIFSVDVLTSDTSSMRNRGRAFAFTSSPNIITAFAGSPLANQFHESN</sequence>
<evidence type="ECO:0000313" key="7">
    <source>
        <dbReference type="Proteomes" id="UP001498476"/>
    </source>
</evidence>
<dbReference type="EMBL" id="JAZAVJ010000045">
    <property type="protein sequence ID" value="KAK7418664.1"/>
    <property type="molecule type" value="Genomic_DNA"/>
</dbReference>
<reference evidence="6 7" key="1">
    <citation type="journal article" date="2025" name="Microbiol. Resour. Announc.">
        <title>Draft genome sequences for Neonectria magnoliae and Neonectria punicea, canker pathogens of Liriodendron tulipifera and Acer saccharum in West Virginia.</title>
        <authorList>
            <person name="Petronek H.M."/>
            <person name="Kasson M.T."/>
            <person name="Metheny A.M."/>
            <person name="Stauder C.M."/>
            <person name="Lovett B."/>
            <person name="Lynch S.C."/>
            <person name="Garnas J.R."/>
            <person name="Kasson L.R."/>
            <person name="Stajich J.E."/>
        </authorList>
    </citation>
    <scope>NUCLEOTIDE SEQUENCE [LARGE SCALE GENOMIC DNA]</scope>
    <source>
        <strain evidence="6 7">NRRL 64653</strain>
    </source>
</reference>
<evidence type="ECO:0008006" key="8">
    <source>
        <dbReference type="Google" id="ProtNLM"/>
    </source>
</evidence>
<proteinExistence type="predicted"/>
<evidence type="ECO:0000256" key="2">
    <source>
        <dbReference type="ARBA" id="ARBA00022692"/>
    </source>
</evidence>
<comment type="caution">
    <text evidence="6">The sequence shown here is derived from an EMBL/GenBank/DDBJ whole genome shotgun (WGS) entry which is preliminary data.</text>
</comment>
<evidence type="ECO:0000256" key="3">
    <source>
        <dbReference type="ARBA" id="ARBA00022989"/>
    </source>
</evidence>
<evidence type="ECO:0000256" key="1">
    <source>
        <dbReference type="ARBA" id="ARBA00004141"/>
    </source>
</evidence>
<keyword evidence="7" id="KW-1185">Reference proteome</keyword>
<dbReference type="Gene3D" id="1.20.1250.20">
    <property type="entry name" value="MFS general substrate transporter like domains"/>
    <property type="match status" value="1"/>
</dbReference>
<dbReference type="PANTHER" id="PTHR23501:SF55">
    <property type="entry name" value="SIDEROPHORE IRON TRANSPORTER, PUTATIVE (AFU_ORTHOLOGUE AFUA_3G03440)-RELATED"/>
    <property type="match status" value="1"/>
</dbReference>
<feature type="transmembrane region" description="Helical" evidence="5">
    <location>
        <begin position="49"/>
        <end position="66"/>
    </location>
</feature>
<dbReference type="SUPFAM" id="SSF103473">
    <property type="entry name" value="MFS general substrate transporter"/>
    <property type="match status" value="1"/>
</dbReference>
<organism evidence="6 7">
    <name type="scientific">Neonectria punicea</name>
    <dbReference type="NCBI Taxonomy" id="979145"/>
    <lineage>
        <taxon>Eukaryota</taxon>
        <taxon>Fungi</taxon>
        <taxon>Dikarya</taxon>
        <taxon>Ascomycota</taxon>
        <taxon>Pezizomycotina</taxon>
        <taxon>Sordariomycetes</taxon>
        <taxon>Hypocreomycetidae</taxon>
        <taxon>Hypocreales</taxon>
        <taxon>Nectriaceae</taxon>
        <taxon>Neonectria</taxon>
    </lineage>
</organism>
<protein>
    <recommendedName>
        <fullName evidence="8">Major facilitator superfamily (MFS) profile domain-containing protein</fullName>
    </recommendedName>
</protein>
<gene>
    <name evidence="6" type="ORF">QQX98_003855</name>
</gene>
<evidence type="ECO:0000256" key="5">
    <source>
        <dbReference type="SAM" id="Phobius"/>
    </source>
</evidence>
<name>A0ABR1HC83_9HYPO</name>
<dbReference type="PANTHER" id="PTHR23501">
    <property type="entry name" value="MAJOR FACILITATOR SUPERFAMILY"/>
    <property type="match status" value="1"/>
</dbReference>
<accession>A0ABR1HC83</accession>
<feature type="transmembrane region" description="Helical" evidence="5">
    <location>
        <begin position="19"/>
        <end position="37"/>
    </location>
</feature>
<keyword evidence="4 5" id="KW-0472">Membrane</keyword>
<dbReference type="Proteomes" id="UP001498476">
    <property type="component" value="Unassembled WGS sequence"/>
</dbReference>
<dbReference type="InterPro" id="IPR036259">
    <property type="entry name" value="MFS_trans_sf"/>
</dbReference>
<comment type="subcellular location">
    <subcellularLocation>
        <location evidence="1">Membrane</location>
        <topology evidence="1">Multi-pass membrane protein</topology>
    </subcellularLocation>
</comment>
<evidence type="ECO:0000313" key="6">
    <source>
        <dbReference type="EMBL" id="KAK7418664.1"/>
    </source>
</evidence>
<keyword evidence="2 5" id="KW-0812">Transmembrane</keyword>